<feature type="region of interest" description="Disordered" evidence="1">
    <location>
        <begin position="79"/>
        <end position="104"/>
    </location>
</feature>
<sequence length="104" mass="10727">MVRKQVIGKKYEGAPVRGDFKGHRAAAPYPYPASGEAFHGEGACPSNGTGALLLAGFPVTAGGLQGVGCAERGNRCLQPPDAEISSAPRTAKLSQRKPHTAEPS</sequence>
<comment type="caution">
    <text evidence="2">The sequence shown here is derived from an EMBL/GenBank/DDBJ whole genome shotgun (WGS) entry which is preliminary data.</text>
</comment>
<evidence type="ECO:0000313" key="2">
    <source>
        <dbReference type="EMBL" id="MPM82724.1"/>
    </source>
</evidence>
<accession>A0A645D0I3</accession>
<proteinExistence type="predicted"/>
<dbReference type="EMBL" id="VSSQ01031714">
    <property type="protein sequence ID" value="MPM82724.1"/>
    <property type="molecule type" value="Genomic_DNA"/>
</dbReference>
<protein>
    <submittedName>
        <fullName evidence="2">Uncharacterized protein</fullName>
    </submittedName>
</protein>
<organism evidence="2">
    <name type="scientific">bioreactor metagenome</name>
    <dbReference type="NCBI Taxonomy" id="1076179"/>
    <lineage>
        <taxon>unclassified sequences</taxon>
        <taxon>metagenomes</taxon>
        <taxon>ecological metagenomes</taxon>
    </lineage>
</organism>
<name>A0A645D0I3_9ZZZZ</name>
<dbReference type="AlphaFoldDB" id="A0A645D0I3"/>
<reference evidence="2" key="1">
    <citation type="submission" date="2019-08" db="EMBL/GenBank/DDBJ databases">
        <authorList>
            <person name="Kucharzyk K."/>
            <person name="Murdoch R.W."/>
            <person name="Higgins S."/>
            <person name="Loffler F."/>
        </authorList>
    </citation>
    <scope>NUCLEOTIDE SEQUENCE</scope>
</reference>
<evidence type="ECO:0000256" key="1">
    <source>
        <dbReference type="SAM" id="MobiDB-lite"/>
    </source>
</evidence>
<gene>
    <name evidence="2" type="ORF">SDC9_129786</name>
</gene>